<dbReference type="Gene3D" id="1.10.260.40">
    <property type="entry name" value="lambda repressor-like DNA-binding domains"/>
    <property type="match status" value="1"/>
</dbReference>
<dbReference type="EMBL" id="CP021780">
    <property type="protein sequence ID" value="ASA20980.1"/>
    <property type="molecule type" value="Genomic_DNA"/>
</dbReference>
<dbReference type="Pfam" id="PF01381">
    <property type="entry name" value="HTH_3"/>
    <property type="match status" value="1"/>
</dbReference>
<dbReference type="InterPro" id="IPR001387">
    <property type="entry name" value="Cro/C1-type_HTH"/>
</dbReference>
<dbReference type="SMART" id="SM00530">
    <property type="entry name" value="HTH_XRE"/>
    <property type="match status" value="1"/>
</dbReference>
<dbReference type="KEGG" id="pdh:B9T62_09385"/>
<dbReference type="Proteomes" id="UP000249890">
    <property type="component" value="Chromosome"/>
</dbReference>
<gene>
    <name evidence="2" type="ORF">B9T62_09385</name>
</gene>
<dbReference type="PROSITE" id="PS50943">
    <property type="entry name" value="HTH_CROC1"/>
    <property type="match status" value="1"/>
</dbReference>
<dbReference type="AlphaFoldDB" id="A0A2Z2KD57"/>
<accession>A0A2Z2KD57</accession>
<dbReference type="GO" id="GO:0003677">
    <property type="term" value="F:DNA binding"/>
    <property type="evidence" value="ECO:0007669"/>
    <property type="project" value="InterPro"/>
</dbReference>
<sequence>MALRHGKCLLRDLRMSRGMKQEDLSDGLNALGLIVSTKTISKYENDHQIIPPLTMRGICLVLNCLESEVYEWPK</sequence>
<reference evidence="2 3" key="1">
    <citation type="submission" date="2017-06" db="EMBL/GenBank/DDBJ databases">
        <title>Complete genome sequence of Paenibacillus donghaensis KCTC 13049T isolated from East Sea sediment, South Korea.</title>
        <authorList>
            <person name="Jung B.K."/>
            <person name="Hong S.-J."/>
            <person name="Shin J.-H."/>
        </authorList>
    </citation>
    <scope>NUCLEOTIDE SEQUENCE [LARGE SCALE GENOMIC DNA]</scope>
    <source>
        <strain evidence="2 3">KCTC 13049</strain>
    </source>
</reference>
<evidence type="ECO:0000313" key="3">
    <source>
        <dbReference type="Proteomes" id="UP000249890"/>
    </source>
</evidence>
<name>A0A2Z2KD57_9BACL</name>
<organism evidence="2 3">
    <name type="scientific">Paenibacillus donghaensis</name>
    <dbReference type="NCBI Taxonomy" id="414771"/>
    <lineage>
        <taxon>Bacteria</taxon>
        <taxon>Bacillati</taxon>
        <taxon>Bacillota</taxon>
        <taxon>Bacilli</taxon>
        <taxon>Bacillales</taxon>
        <taxon>Paenibacillaceae</taxon>
        <taxon>Paenibacillus</taxon>
    </lineage>
</organism>
<proteinExistence type="predicted"/>
<dbReference type="CDD" id="cd00093">
    <property type="entry name" value="HTH_XRE"/>
    <property type="match status" value="1"/>
</dbReference>
<dbReference type="SUPFAM" id="SSF47413">
    <property type="entry name" value="lambda repressor-like DNA-binding domains"/>
    <property type="match status" value="1"/>
</dbReference>
<dbReference type="InterPro" id="IPR010982">
    <property type="entry name" value="Lambda_DNA-bd_dom_sf"/>
</dbReference>
<evidence type="ECO:0000313" key="2">
    <source>
        <dbReference type="EMBL" id="ASA20980.1"/>
    </source>
</evidence>
<evidence type="ECO:0000259" key="1">
    <source>
        <dbReference type="PROSITE" id="PS50943"/>
    </source>
</evidence>
<protein>
    <recommendedName>
        <fullName evidence="1">HTH cro/C1-type domain-containing protein</fullName>
    </recommendedName>
</protein>
<feature type="domain" description="HTH cro/C1-type" evidence="1">
    <location>
        <begin position="10"/>
        <end position="69"/>
    </location>
</feature>
<keyword evidence="3" id="KW-1185">Reference proteome</keyword>